<comment type="subcellular location">
    <subcellularLocation>
        <location evidence="1">Cell membrane</location>
    </subcellularLocation>
    <subcellularLocation>
        <location evidence="2">Membrane</location>
        <topology evidence="2">Single-pass type I membrane protein</topology>
    </subcellularLocation>
</comment>
<reference evidence="13" key="1">
    <citation type="journal article" date="2017" name="Nature">
        <title>The genome of Chenopodium quinoa.</title>
        <authorList>
            <person name="Jarvis D.E."/>
            <person name="Ho Y.S."/>
            <person name="Lightfoot D.J."/>
            <person name="Schmoeckel S.M."/>
            <person name="Li B."/>
            <person name="Borm T.J.A."/>
            <person name="Ohyanagi H."/>
            <person name="Mineta K."/>
            <person name="Michell C.T."/>
            <person name="Saber N."/>
            <person name="Kharbatia N.M."/>
            <person name="Rupper R.R."/>
            <person name="Sharp A.R."/>
            <person name="Dally N."/>
            <person name="Boughton B.A."/>
            <person name="Woo Y.H."/>
            <person name="Gao G."/>
            <person name="Schijlen E.G.W.M."/>
            <person name="Guo X."/>
            <person name="Momin A.A."/>
            <person name="Negrao S."/>
            <person name="Al-Babili S."/>
            <person name="Gehring C."/>
            <person name="Roessner U."/>
            <person name="Jung C."/>
            <person name="Murphy K."/>
            <person name="Arold S.T."/>
            <person name="Gojobori T."/>
            <person name="van der Linden C.G."/>
            <person name="van Loo E.N."/>
            <person name="Jellen E.N."/>
            <person name="Maughan P.J."/>
            <person name="Tester M."/>
        </authorList>
    </citation>
    <scope>NUCLEOTIDE SEQUENCE [LARGE SCALE GENOMIC DNA]</scope>
    <source>
        <strain evidence="13">cv. PI 614886</strain>
    </source>
</reference>
<evidence type="ECO:0000313" key="14">
    <source>
        <dbReference type="Proteomes" id="UP000596660"/>
    </source>
</evidence>
<evidence type="ECO:0000313" key="13">
    <source>
        <dbReference type="EnsemblPlants" id="AUR62036446-RA:cds"/>
    </source>
</evidence>
<dbReference type="InterPro" id="IPR013210">
    <property type="entry name" value="LRR_N_plant-typ"/>
</dbReference>
<protein>
    <recommendedName>
        <fullName evidence="12">Leucine-rich repeat-containing N-terminal plant-type domain-containing protein</fullName>
    </recommendedName>
</protein>
<dbReference type="Pfam" id="PF13855">
    <property type="entry name" value="LRR_8"/>
    <property type="match status" value="1"/>
</dbReference>
<reference evidence="13" key="2">
    <citation type="submission" date="2021-03" db="UniProtKB">
        <authorList>
            <consortium name="EnsemblPlants"/>
        </authorList>
    </citation>
    <scope>IDENTIFICATION</scope>
</reference>
<evidence type="ECO:0000256" key="2">
    <source>
        <dbReference type="ARBA" id="ARBA00004479"/>
    </source>
</evidence>
<keyword evidence="14" id="KW-1185">Reference proteome</keyword>
<evidence type="ECO:0000256" key="7">
    <source>
        <dbReference type="ARBA" id="ARBA00022737"/>
    </source>
</evidence>
<evidence type="ECO:0000256" key="10">
    <source>
        <dbReference type="ARBA" id="ARBA00023180"/>
    </source>
</evidence>
<feature type="domain" description="Leucine-rich repeat-containing N-terminal plant-type" evidence="12">
    <location>
        <begin position="29"/>
        <end position="76"/>
    </location>
</feature>
<evidence type="ECO:0000256" key="6">
    <source>
        <dbReference type="ARBA" id="ARBA00022729"/>
    </source>
</evidence>
<organism evidence="13 14">
    <name type="scientific">Chenopodium quinoa</name>
    <name type="common">Quinoa</name>
    <dbReference type="NCBI Taxonomy" id="63459"/>
    <lineage>
        <taxon>Eukaryota</taxon>
        <taxon>Viridiplantae</taxon>
        <taxon>Streptophyta</taxon>
        <taxon>Embryophyta</taxon>
        <taxon>Tracheophyta</taxon>
        <taxon>Spermatophyta</taxon>
        <taxon>Magnoliopsida</taxon>
        <taxon>eudicotyledons</taxon>
        <taxon>Gunneridae</taxon>
        <taxon>Pentapetalae</taxon>
        <taxon>Caryophyllales</taxon>
        <taxon>Chenopodiaceae</taxon>
        <taxon>Chenopodioideae</taxon>
        <taxon>Atripliceae</taxon>
        <taxon>Chenopodium</taxon>
    </lineage>
</organism>
<name>A0A803MWK6_CHEQI</name>
<dbReference type="FunFam" id="3.80.10.10:FF:000299">
    <property type="entry name" value="Piriformospora indica-insensitive protein 2"/>
    <property type="match status" value="1"/>
</dbReference>
<feature type="chain" id="PRO_5031375926" description="Leucine-rich repeat-containing N-terminal plant-type domain-containing protein" evidence="11">
    <location>
        <begin position="24"/>
        <end position="443"/>
    </location>
</feature>
<evidence type="ECO:0000256" key="3">
    <source>
        <dbReference type="ARBA" id="ARBA00022475"/>
    </source>
</evidence>
<proteinExistence type="predicted"/>
<dbReference type="PANTHER" id="PTHR48061:SF2">
    <property type="entry name" value="RECEPTOR LIKE PROTEIN 30-LIKE"/>
    <property type="match status" value="1"/>
</dbReference>
<dbReference type="PANTHER" id="PTHR48061">
    <property type="entry name" value="LEUCINE-RICH REPEAT RECEPTOR PROTEIN KINASE EMS1-LIKE-RELATED"/>
    <property type="match status" value="1"/>
</dbReference>
<keyword evidence="8" id="KW-1133">Transmembrane helix</keyword>
<keyword evidence="5" id="KW-0812">Transmembrane</keyword>
<dbReference type="InterPro" id="IPR001611">
    <property type="entry name" value="Leu-rich_rpt"/>
</dbReference>
<evidence type="ECO:0000259" key="12">
    <source>
        <dbReference type="Pfam" id="PF08263"/>
    </source>
</evidence>
<keyword evidence="6 11" id="KW-0732">Signal</keyword>
<dbReference type="GeneID" id="110735541"/>
<evidence type="ECO:0000256" key="4">
    <source>
        <dbReference type="ARBA" id="ARBA00022614"/>
    </source>
</evidence>
<evidence type="ECO:0000256" key="11">
    <source>
        <dbReference type="SAM" id="SignalP"/>
    </source>
</evidence>
<dbReference type="InterPro" id="IPR032675">
    <property type="entry name" value="LRR_dom_sf"/>
</dbReference>
<dbReference type="Gramene" id="AUR62036446-RA">
    <property type="protein sequence ID" value="AUR62036446-RA:cds"/>
    <property type="gene ID" value="AUR62036446"/>
</dbReference>
<dbReference type="Pfam" id="PF08263">
    <property type="entry name" value="LRRNT_2"/>
    <property type="match status" value="1"/>
</dbReference>
<feature type="signal peptide" evidence="11">
    <location>
        <begin position="1"/>
        <end position="23"/>
    </location>
</feature>
<keyword evidence="4" id="KW-0433">Leucine-rich repeat</keyword>
<dbReference type="RefSeq" id="XP_021771424.1">
    <property type="nucleotide sequence ID" value="XM_021915732.1"/>
</dbReference>
<evidence type="ECO:0000256" key="5">
    <source>
        <dbReference type="ARBA" id="ARBA00022692"/>
    </source>
</evidence>
<dbReference type="EnsemblPlants" id="AUR62036446-RA">
    <property type="protein sequence ID" value="AUR62036446-RA:cds"/>
    <property type="gene ID" value="AUR62036446"/>
</dbReference>
<dbReference type="KEGG" id="cqi:110735541"/>
<keyword evidence="3" id="KW-1003">Cell membrane</keyword>
<dbReference type="InterPro" id="IPR046956">
    <property type="entry name" value="RLP23-like"/>
</dbReference>
<keyword evidence="10" id="KW-0325">Glycoprotein</keyword>
<evidence type="ECO:0000256" key="9">
    <source>
        <dbReference type="ARBA" id="ARBA00023136"/>
    </source>
</evidence>
<dbReference type="SUPFAM" id="SSF52058">
    <property type="entry name" value="L domain-like"/>
    <property type="match status" value="2"/>
</dbReference>
<gene>
    <name evidence="13" type="primary">LOC110735541</name>
</gene>
<dbReference type="AlphaFoldDB" id="A0A803MWK6"/>
<sequence length="443" mass="49009">MQYLLGIVVTLLCLILNLVVTSCYPTCRSDESSALLRFSNSLSIDPFASGCTSSRAKTMSWNNSIDCCQWDGITCDPLTSHVIGLDLSCSQLSGSLDSNSTLFQLHHLESLSLDNNNFSASSIPPKFGDFTHLSLLNLSESYFQGRVPKLPKLKLLDLSTYYQYLEMPDVNSIIENLTSLSYLDLRFVSINSNFPASLILDLSDNSFTGDVELSMFSMFTDLDTLILSLNSLSVSTKLNSSSMLSKLSYLGLSSCNISEFPYLGNQERLEFLYLDDNNIRGEIPKWMVNISQAIPYASLNLDLSNNSLTHGLELNGTINPSFCNLTEIIVLDLSNNTLSGEIPHCLVNSYTQLGALNLQANRLNGTIPANFSNCNSLQYLDLSDNQLEGVVPKSLSRCKSLNVLYLGNNKLEGTFPSWLDSLPQLKVLNLRYNNFHGPLFTST</sequence>
<dbReference type="GO" id="GO:0005886">
    <property type="term" value="C:plasma membrane"/>
    <property type="evidence" value="ECO:0007669"/>
    <property type="project" value="UniProtKB-SubCell"/>
</dbReference>
<dbReference type="Proteomes" id="UP000596660">
    <property type="component" value="Unplaced"/>
</dbReference>
<evidence type="ECO:0000256" key="8">
    <source>
        <dbReference type="ARBA" id="ARBA00022989"/>
    </source>
</evidence>
<keyword evidence="9" id="KW-0472">Membrane</keyword>
<dbReference type="Gene3D" id="3.80.10.10">
    <property type="entry name" value="Ribonuclease Inhibitor"/>
    <property type="match status" value="4"/>
</dbReference>
<dbReference type="OrthoDB" id="1394818at2759"/>
<evidence type="ECO:0000256" key="1">
    <source>
        <dbReference type="ARBA" id="ARBA00004236"/>
    </source>
</evidence>
<accession>A0A803MWK6</accession>
<dbReference type="OMA" id="PNLQFLM"/>
<keyword evidence="7" id="KW-0677">Repeat</keyword>
<dbReference type="Pfam" id="PF00560">
    <property type="entry name" value="LRR_1"/>
    <property type="match status" value="3"/>
</dbReference>